<dbReference type="GO" id="GO:0043235">
    <property type="term" value="C:receptor complex"/>
    <property type="evidence" value="ECO:0007669"/>
    <property type="project" value="TreeGrafter"/>
</dbReference>
<organism evidence="9 10">
    <name type="scientific">Oedothorax gibbosus</name>
    <dbReference type="NCBI Taxonomy" id="931172"/>
    <lineage>
        <taxon>Eukaryota</taxon>
        <taxon>Metazoa</taxon>
        <taxon>Ecdysozoa</taxon>
        <taxon>Arthropoda</taxon>
        <taxon>Chelicerata</taxon>
        <taxon>Arachnida</taxon>
        <taxon>Araneae</taxon>
        <taxon>Araneomorphae</taxon>
        <taxon>Entelegynae</taxon>
        <taxon>Araneoidea</taxon>
        <taxon>Linyphiidae</taxon>
        <taxon>Erigoninae</taxon>
        <taxon>Oedothorax</taxon>
    </lineage>
</organism>
<sequence length="164" mass="18180">MLVHRDLAARNLLLTDKNVIKIAAFGLSRDIYDANYYRRCPAVVVCPSSGWPLRPSSSGFTRAPATAGRTAWFCGRSSRWVLRPTPPCPTNGCWTSSGRGTGCPNRSTALSCRVHADAAVLAGRAQRASLLHRARHQTRQAHARLHREGLSRTELPRFVYAREQ</sequence>
<keyword evidence="5" id="KW-0067">ATP-binding</keyword>
<dbReference type="PROSITE" id="PS00109">
    <property type="entry name" value="PROTEIN_KINASE_TYR"/>
    <property type="match status" value="1"/>
</dbReference>
<dbReference type="PANTHER" id="PTHR24416:SF611">
    <property type="entry name" value="TYROSINE-PROTEIN KINASE TRANSMEMBRANE RECEPTOR ROR"/>
    <property type="match status" value="1"/>
</dbReference>
<comment type="caution">
    <text evidence="9">The sequence shown here is derived from an EMBL/GenBank/DDBJ whole genome shotgun (WGS) entry which is preliminary data.</text>
</comment>
<dbReference type="PANTHER" id="PTHR24416">
    <property type="entry name" value="TYROSINE-PROTEIN KINASE RECEPTOR"/>
    <property type="match status" value="1"/>
</dbReference>
<dbReference type="GO" id="GO:0004714">
    <property type="term" value="F:transmembrane receptor protein tyrosine kinase activity"/>
    <property type="evidence" value="ECO:0007669"/>
    <property type="project" value="UniProtKB-EC"/>
</dbReference>
<accession>A0AAV6U1N3</accession>
<evidence type="ECO:0000256" key="7">
    <source>
        <dbReference type="ARBA" id="ARBA00051243"/>
    </source>
</evidence>
<dbReference type="InterPro" id="IPR001245">
    <property type="entry name" value="Ser-Thr/Tyr_kinase_cat_dom"/>
</dbReference>
<dbReference type="EMBL" id="JAFNEN010000713">
    <property type="protein sequence ID" value="KAG8178150.1"/>
    <property type="molecule type" value="Genomic_DNA"/>
</dbReference>
<evidence type="ECO:0000256" key="2">
    <source>
        <dbReference type="ARBA" id="ARBA00022679"/>
    </source>
</evidence>
<gene>
    <name evidence="9" type="ORF">JTE90_006289</name>
</gene>
<evidence type="ECO:0000256" key="6">
    <source>
        <dbReference type="ARBA" id="ARBA00023137"/>
    </source>
</evidence>
<dbReference type="GO" id="GO:0005524">
    <property type="term" value="F:ATP binding"/>
    <property type="evidence" value="ECO:0007669"/>
    <property type="project" value="UniProtKB-KW"/>
</dbReference>
<dbReference type="PROSITE" id="PS50011">
    <property type="entry name" value="PROTEIN_KINASE_DOM"/>
    <property type="match status" value="1"/>
</dbReference>
<protein>
    <recommendedName>
        <fullName evidence="1">receptor protein-tyrosine kinase</fullName>
        <ecNumber evidence="1">2.7.10.1</ecNumber>
    </recommendedName>
</protein>
<evidence type="ECO:0000256" key="4">
    <source>
        <dbReference type="ARBA" id="ARBA00022777"/>
    </source>
</evidence>
<dbReference type="SUPFAM" id="SSF56112">
    <property type="entry name" value="Protein kinase-like (PK-like)"/>
    <property type="match status" value="1"/>
</dbReference>
<keyword evidence="10" id="KW-1185">Reference proteome</keyword>
<evidence type="ECO:0000259" key="8">
    <source>
        <dbReference type="PROSITE" id="PS50011"/>
    </source>
</evidence>
<keyword evidence="6" id="KW-0829">Tyrosine-protein kinase</keyword>
<evidence type="ECO:0000256" key="5">
    <source>
        <dbReference type="ARBA" id="ARBA00022840"/>
    </source>
</evidence>
<proteinExistence type="predicted"/>
<dbReference type="InterPro" id="IPR008266">
    <property type="entry name" value="Tyr_kinase_AS"/>
</dbReference>
<evidence type="ECO:0000256" key="3">
    <source>
        <dbReference type="ARBA" id="ARBA00022741"/>
    </source>
</evidence>
<dbReference type="InterPro" id="IPR000719">
    <property type="entry name" value="Prot_kinase_dom"/>
</dbReference>
<dbReference type="EC" id="2.7.10.1" evidence="1"/>
<dbReference type="InterPro" id="IPR050122">
    <property type="entry name" value="RTK"/>
</dbReference>
<keyword evidence="4" id="KW-0418">Kinase</keyword>
<evidence type="ECO:0000313" key="10">
    <source>
        <dbReference type="Proteomes" id="UP000827092"/>
    </source>
</evidence>
<evidence type="ECO:0000256" key="1">
    <source>
        <dbReference type="ARBA" id="ARBA00011902"/>
    </source>
</evidence>
<evidence type="ECO:0000313" key="9">
    <source>
        <dbReference type="EMBL" id="KAG8178150.1"/>
    </source>
</evidence>
<dbReference type="InterPro" id="IPR011009">
    <property type="entry name" value="Kinase-like_dom_sf"/>
</dbReference>
<dbReference type="GO" id="GO:0007169">
    <property type="term" value="P:cell surface receptor protein tyrosine kinase signaling pathway"/>
    <property type="evidence" value="ECO:0007669"/>
    <property type="project" value="InterPro"/>
</dbReference>
<name>A0AAV6U1N3_9ARAC</name>
<dbReference type="Proteomes" id="UP000827092">
    <property type="component" value="Unassembled WGS sequence"/>
</dbReference>
<dbReference type="PROSITE" id="PS00239">
    <property type="entry name" value="RECEPTOR_TYR_KIN_II"/>
    <property type="match status" value="1"/>
</dbReference>
<dbReference type="AlphaFoldDB" id="A0AAV6U1N3"/>
<dbReference type="Pfam" id="PF07714">
    <property type="entry name" value="PK_Tyr_Ser-Thr"/>
    <property type="match status" value="1"/>
</dbReference>
<dbReference type="GO" id="GO:0005886">
    <property type="term" value="C:plasma membrane"/>
    <property type="evidence" value="ECO:0007669"/>
    <property type="project" value="TreeGrafter"/>
</dbReference>
<keyword evidence="2" id="KW-0808">Transferase</keyword>
<keyword evidence="3" id="KW-0547">Nucleotide-binding</keyword>
<reference evidence="9 10" key="1">
    <citation type="journal article" date="2022" name="Nat. Ecol. Evol.">
        <title>A masculinizing supergene underlies an exaggerated male reproductive morph in a spider.</title>
        <authorList>
            <person name="Hendrickx F."/>
            <person name="De Corte Z."/>
            <person name="Sonet G."/>
            <person name="Van Belleghem S.M."/>
            <person name="Kostlbacher S."/>
            <person name="Vangestel C."/>
        </authorList>
    </citation>
    <scope>NUCLEOTIDE SEQUENCE [LARGE SCALE GENOMIC DNA]</scope>
    <source>
        <strain evidence="9">W744_W776</strain>
    </source>
</reference>
<dbReference type="Gene3D" id="1.10.510.10">
    <property type="entry name" value="Transferase(Phosphotransferase) domain 1"/>
    <property type="match status" value="1"/>
</dbReference>
<comment type="catalytic activity">
    <reaction evidence="7">
        <text>L-tyrosyl-[protein] + ATP = O-phospho-L-tyrosyl-[protein] + ADP + H(+)</text>
        <dbReference type="Rhea" id="RHEA:10596"/>
        <dbReference type="Rhea" id="RHEA-COMP:10136"/>
        <dbReference type="Rhea" id="RHEA-COMP:20101"/>
        <dbReference type="ChEBI" id="CHEBI:15378"/>
        <dbReference type="ChEBI" id="CHEBI:30616"/>
        <dbReference type="ChEBI" id="CHEBI:46858"/>
        <dbReference type="ChEBI" id="CHEBI:61978"/>
        <dbReference type="ChEBI" id="CHEBI:456216"/>
        <dbReference type="EC" id="2.7.10.1"/>
    </reaction>
</comment>
<feature type="domain" description="Protein kinase" evidence="8">
    <location>
        <begin position="1"/>
        <end position="164"/>
    </location>
</feature>
<dbReference type="InterPro" id="IPR002011">
    <property type="entry name" value="Tyr_kinase_rcpt_2_CS"/>
</dbReference>